<evidence type="ECO:0000256" key="1">
    <source>
        <dbReference type="ARBA" id="ARBA00001913"/>
    </source>
</evidence>
<evidence type="ECO:0000256" key="4">
    <source>
        <dbReference type="ARBA" id="ARBA00022837"/>
    </source>
</evidence>
<dbReference type="Gene3D" id="2.60.120.200">
    <property type="match status" value="1"/>
</dbReference>
<reference evidence="7" key="2">
    <citation type="submission" date="2021-04" db="EMBL/GenBank/DDBJ databases">
        <authorList>
            <person name="Gilroy R."/>
        </authorList>
    </citation>
    <scope>NUCLEOTIDE SEQUENCE</scope>
    <source>
        <strain evidence="7">5134</strain>
    </source>
</reference>
<gene>
    <name evidence="7" type="ORF">H9828_10130</name>
</gene>
<evidence type="ECO:0000259" key="6">
    <source>
        <dbReference type="SMART" id="SM00560"/>
    </source>
</evidence>
<accession>A0A9D1Z1B7</accession>
<dbReference type="InterPro" id="IPR013728">
    <property type="entry name" value="BT_3987-like_N"/>
</dbReference>
<proteinExistence type="predicted"/>
<protein>
    <submittedName>
        <fullName evidence="7">DUF1735 domain-containing protein</fullName>
    </submittedName>
</protein>
<dbReference type="PROSITE" id="PS51257">
    <property type="entry name" value="PROKAR_LIPOPROTEIN"/>
    <property type="match status" value="1"/>
</dbReference>
<comment type="caution">
    <text evidence="7">The sequence shown here is derived from an EMBL/GenBank/DDBJ whole genome shotgun (WGS) entry which is preliminary data.</text>
</comment>
<dbReference type="InterPro" id="IPR013320">
    <property type="entry name" value="ConA-like_dom_sf"/>
</dbReference>
<keyword evidence="2" id="KW-0479">Metal-binding</keyword>
<dbReference type="SUPFAM" id="SSF49899">
    <property type="entry name" value="Concanavalin A-like lectins/glucanases"/>
    <property type="match status" value="1"/>
</dbReference>
<dbReference type="Gene3D" id="2.60.40.1740">
    <property type="entry name" value="hypothetical protein (bacova_03559)"/>
    <property type="match status" value="1"/>
</dbReference>
<dbReference type="PANTHER" id="PTHR19277:SF161">
    <property type="entry name" value="LAMININ G DOMAIN-CONTAINING PROTEIN"/>
    <property type="match status" value="1"/>
</dbReference>
<sequence length="396" mass="43238">MKPSYATVCGTVVLMAAVLASGCKREDPDRTEFSNRVFMTDVTPVRLLVERETTELEGLLTARTAKPVGSPVTITYAADESLVSVYNDSNAAAALPLPAENYQMTDPTAEIPAGGISASECSVHFVGLDALDFSEDQTYVLPVRLSAASGVDILTSRSVNFFVIREAALINVVGDIEGSYLDVDWKDPSPVSSMQQMTAEALVRFRNFDREITTLMGVEGKFLIRIGDSSFPSDQIQVTNGSYSKFPTVGNAANALPTNEWVHIAVTYDAGKLCIYVNGKLQSSGTCGYGAINWGTYAPIDQEQSTRGFHIGYSYERKRELAGEIAEVRIWNRVLTAEEIAAPDHFYTVDPSSENLVAYWKFNDGAGNVVRDWSPYGNDATAPEGMKWTQVELPEK</sequence>
<dbReference type="Pfam" id="PF08522">
    <property type="entry name" value="BT_3987-like_N"/>
    <property type="match status" value="1"/>
</dbReference>
<evidence type="ECO:0000313" key="8">
    <source>
        <dbReference type="Proteomes" id="UP000886844"/>
    </source>
</evidence>
<reference evidence="7" key="1">
    <citation type="journal article" date="2021" name="PeerJ">
        <title>Extensive microbial diversity within the chicken gut microbiome revealed by metagenomics and culture.</title>
        <authorList>
            <person name="Gilroy R."/>
            <person name="Ravi A."/>
            <person name="Getino M."/>
            <person name="Pursley I."/>
            <person name="Horton D.L."/>
            <person name="Alikhan N.F."/>
            <person name="Baker D."/>
            <person name="Gharbi K."/>
            <person name="Hall N."/>
            <person name="Watson M."/>
            <person name="Adriaenssens E.M."/>
            <person name="Foster-Nyarko E."/>
            <person name="Jarju S."/>
            <person name="Secka A."/>
            <person name="Antonio M."/>
            <person name="Oren A."/>
            <person name="Chaudhuri R.R."/>
            <person name="La Ragione R."/>
            <person name="Hildebrand F."/>
            <person name="Pallen M.J."/>
        </authorList>
    </citation>
    <scope>NUCLEOTIDE SEQUENCE</scope>
    <source>
        <strain evidence="7">5134</strain>
    </source>
</reference>
<dbReference type="GO" id="GO:0046872">
    <property type="term" value="F:metal ion binding"/>
    <property type="evidence" value="ECO:0007669"/>
    <property type="project" value="UniProtKB-KW"/>
</dbReference>
<dbReference type="Proteomes" id="UP000886844">
    <property type="component" value="Unassembled WGS sequence"/>
</dbReference>
<keyword evidence="3" id="KW-0732">Signal</keyword>
<dbReference type="Pfam" id="PF13385">
    <property type="entry name" value="Laminin_G_3"/>
    <property type="match status" value="1"/>
</dbReference>
<dbReference type="InterPro" id="IPR051360">
    <property type="entry name" value="Neuronal_Pentraxin_Related"/>
</dbReference>
<organism evidence="7 8">
    <name type="scientific">Candidatus Alistipes intestinigallinarum</name>
    <dbReference type="NCBI Taxonomy" id="2838440"/>
    <lineage>
        <taxon>Bacteria</taxon>
        <taxon>Pseudomonadati</taxon>
        <taxon>Bacteroidota</taxon>
        <taxon>Bacteroidia</taxon>
        <taxon>Bacteroidales</taxon>
        <taxon>Rikenellaceae</taxon>
        <taxon>Alistipes</taxon>
    </lineage>
</organism>
<dbReference type="InterPro" id="IPR006558">
    <property type="entry name" value="LamG-like"/>
</dbReference>
<dbReference type="GO" id="GO:0004553">
    <property type="term" value="F:hydrolase activity, hydrolyzing O-glycosyl compounds"/>
    <property type="evidence" value="ECO:0007669"/>
    <property type="project" value="UniProtKB-ARBA"/>
</dbReference>
<keyword evidence="4" id="KW-0106">Calcium</keyword>
<dbReference type="EMBL" id="DXDA01000080">
    <property type="protein sequence ID" value="HIY69759.1"/>
    <property type="molecule type" value="Genomic_DNA"/>
</dbReference>
<dbReference type="SMART" id="SM00560">
    <property type="entry name" value="LamGL"/>
    <property type="match status" value="1"/>
</dbReference>
<name>A0A9D1Z1B7_9BACT</name>
<evidence type="ECO:0000313" key="7">
    <source>
        <dbReference type="EMBL" id="HIY69759.1"/>
    </source>
</evidence>
<feature type="domain" description="LamG-like jellyroll fold" evidence="6">
    <location>
        <begin position="195"/>
        <end position="338"/>
    </location>
</feature>
<evidence type="ECO:0000256" key="2">
    <source>
        <dbReference type="ARBA" id="ARBA00022723"/>
    </source>
</evidence>
<dbReference type="AlphaFoldDB" id="A0A9D1Z1B7"/>
<evidence type="ECO:0000256" key="5">
    <source>
        <dbReference type="ARBA" id="ARBA00023157"/>
    </source>
</evidence>
<comment type="cofactor">
    <cofactor evidence="1">
        <name>Ca(2+)</name>
        <dbReference type="ChEBI" id="CHEBI:29108"/>
    </cofactor>
</comment>
<keyword evidence="5" id="KW-1015">Disulfide bond</keyword>
<dbReference type="PANTHER" id="PTHR19277">
    <property type="entry name" value="PENTRAXIN"/>
    <property type="match status" value="1"/>
</dbReference>
<dbReference type="GO" id="GO:0005975">
    <property type="term" value="P:carbohydrate metabolic process"/>
    <property type="evidence" value="ECO:0007669"/>
    <property type="project" value="UniProtKB-ARBA"/>
</dbReference>
<evidence type="ECO:0000256" key="3">
    <source>
        <dbReference type="ARBA" id="ARBA00022729"/>
    </source>
</evidence>